<gene>
    <name evidence="1" type="ORF">GCM10009846_18460</name>
</gene>
<accession>A0ABN3ARZ5</accession>
<keyword evidence="2" id="KW-1185">Reference proteome</keyword>
<dbReference type="InterPro" id="IPR021678">
    <property type="entry name" value="DUF3263"/>
</dbReference>
<dbReference type="Pfam" id="PF11662">
    <property type="entry name" value="DUF3263"/>
    <property type="match status" value="1"/>
</dbReference>
<proteinExistence type="predicted"/>
<organism evidence="1 2">
    <name type="scientific">Agrococcus versicolor</name>
    <dbReference type="NCBI Taxonomy" id="501482"/>
    <lineage>
        <taxon>Bacteria</taxon>
        <taxon>Bacillati</taxon>
        <taxon>Actinomycetota</taxon>
        <taxon>Actinomycetes</taxon>
        <taxon>Micrococcales</taxon>
        <taxon>Microbacteriaceae</taxon>
        <taxon>Agrococcus</taxon>
    </lineage>
</organism>
<name>A0ABN3ARZ5_9MICO</name>
<evidence type="ECO:0000313" key="2">
    <source>
        <dbReference type="Proteomes" id="UP001501599"/>
    </source>
</evidence>
<dbReference type="RefSeq" id="WP_344342891.1">
    <property type="nucleotide sequence ID" value="NZ_BAAAQT010000006.1"/>
</dbReference>
<evidence type="ECO:0008006" key="3">
    <source>
        <dbReference type="Google" id="ProtNLM"/>
    </source>
</evidence>
<dbReference type="Proteomes" id="UP001501599">
    <property type="component" value="Unassembled WGS sequence"/>
</dbReference>
<reference evidence="1 2" key="1">
    <citation type="journal article" date="2019" name="Int. J. Syst. Evol. Microbiol.">
        <title>The Global Catalogue of Microorganisms (GCM) 10K type strain sequencing project: providing services to taxonomists for standard genome sequencing and annotation.</title>
        <authorList>
            <consortium name="The Broad Institute Genomics Platform"/>
            <consortium name="The Broad Institute Genome Sequencing Center for Infectious Disease"/>
            <person name="Wu L."/>
            <person name="Ma J."/>
        </authorList>
    </citation>
    <scope>NUCLEOTIDE SEQUENCE [LARGE SCALE GENOMIC DNA]</scope>
    <source>
        <strain evidence="1 2">JCM 16026</strain>
    </source>
</reference>
<sequence>MSEPEDADALTAVQRSILDFEQSSRTHAGAKAGAIRERFGWSTTRYYQQLNALIDTEAALRYDALLVRRLQRIRDRGEAS</sequence>
<evidence type="ECO:0000313" key="1">
    <source>
        <dbReference type="EMBL" id="GAA2174046.1"/>
    </source>
</evidence>
<comment type="caution">
    <text evidence="1">The sequence shown here is derived from an EMBL/GenBank/DDBJ whole genome shotgun (WGS) entry which is preliminary data.</text>
</comment>
<protein>
    <recommendedName>
        <fullName evidence="3">DUF3263 domain-containing protein</fullName>
    </recommendedName>
</protein>
<dbReference type="EMBL" id="BAAAQT010000006">
    <property type="protein sequence ID" value="GAA2174046.1"/>
    <property type="molecule type" value="Genomic_DNA"/>
</dbReference>